<protein>
    <submittedName>
        <fullName evidence="2">Secreted protein</fullName>
    </submittedName>
</protein>
<feature type="transmembrane region" description="Helical" evidence="1">
    <location>
        <begin position="79"/>
        <end position="106"/>
    </location>
</feature>
<keyword evidence="1" id="KW-0472">Membrane</keyword>
<keyword evidence="1" id="KW-1133">Transmembrane helix</keyword>
<reference evidence="3" key="1">
    <citation type="submission" date="2017-02" db="EMBL/GenBank/DDBJ databases">
        <authorList>
            <person name="Dridi B."/>
        </authorList>
    </citation>
    <scope>NUCLEOTIDE SEQUENCE [LARGE SCALE GENOMIC DNA]</scope>
    <source>
        <strain evidence="3">EB411</strain>
    </source>
</reference>
<keyword evidence="1" id="KW-0812">Transmembrane</keyword>
<evidence type="ECO:0000256" key="1">
    <source>
        <dbReference type="SAM" id="Phobius"/>
    </source>
</evidence>
<evidence type="ECO:0000313" key="3">
    <source>
        <dbReference type="Proteomes" id="UP000196778"/>
    </source>
</evidence>
<evidence type="ECO:0000313" key="2">
    <source>
        <dbReference type="EMBL" id="SJN15626.1"/>
    </source>
</evidence>
<feature type="transmembrane region" description="Helical" evidence="1">
    <location>
        <begin position="112"/>
        <end position="136"/>
    </location>
</feature>
<proteinExistence type="predicted"/>
<feature type="transmembrane region" description="Helical" evidence="1">
    <location>
        <begin position="39"/>
        <end position="59"/>
    </location>
</feature>
<accession>A0A1R4I7F8</accession>
<dbReference type="RefSeq" id="WP_087135672.1">
    <property type="nucleotide sequence ID" value="NZ_FUKR01000002.1"/>
</dbReference>
<gene>
    <name evidence="2" type="ORF">FM119_00160</name>
</gene>
<organism evidence="2 3">
    <name type="scientific">Mycetocola reblochoni REB411</name>
    <dbReference type="NCBI Taxonomy" id="1255698"/>
    <lineage>
        <taxon>Bacteria</taxon>
        <taxon>Bacillati</taxon>
        <taxon>Actinomycetota</taxon>
        <taxon>Actinomycetes</taxon>
        <taxon>Micrococcales</taxon>
        <taxon>Microbacteriaceae</taxon>
        <taxon>Mycetocola</taxon>
    </lineage>
</organism>
<dbReference type="EMBL" id="FUKR01000002">
    <property type="protein sequence ID" value="SJN15626.1"/>
    <property type="molecule type" value="Genomic_DNA"/>
</dbReference>
<dbReference type="InterPro" id="IPR021517">
    <property type="entry name" value="DUF3180"/>
</dbReference>
<sequence>MKRSAPGTLAVLVLVGAALAYLGERLLLQLGAAMFVPPLTLPLTLVTVAAVLLIAAVPIRRSVTGASRRRVEPLRAARVALLAVASAHAAALLTGASAGVVAYMLLRTVLPAVGSVWLAVGALAAAIVLLASAVVAESLCTLPKDDDDDDPSGVPEAS</sequence>
<dbReference type="Pfam" id="PF11377">
    <property type="entry name" value="DUF3180"/>
    <property type="match status" value="1"/>
</dbReference>
<name>A0A1R4I7F8_9MICO</name>
<keyword evidence="3" id="KW-1185">Reference proteome</keyword>
<dbReference type="AlphaFoldDB" id="A0A1R4I7F8"/>
<dbReference type="Proteomes" id="UP000196778">
    <property type="component" value="Unassembled WGS sequence"/>
</dbReference>